<dbReference type="NCBIfam" id="NF008453">
    <property type="entry name" value="PRK11308.1"/>
    <property type="match status" value="2"/>
</dbReference>
<evidence type="ECO:0000259" key="5">
    <source>
        <dbReference type="PROSITE" id="PS50893"/>
    </source>
</evidence>
<dbReference type="RefSeq" id="WP_386372384.1">
    <property type="nucleotide sequence ID" value="NZ_JBHUMP010000003.1"/>
</dbReference>
<keyword evidence="3" id="KW-0547">Nucleotide-binding</keyword>
<dbReference type="InterPro" id="IPR003593">
    <property type="entry name" value="AAA+_ATPase"/>
</dbReference>
<dbReference type="InterPro" id="IPR013563">
    <property type="entry name" value="Oligopep_ABC_C"/>
</dbReference>
<dbReference type="Pfam" id="PF08352">
    <property type="entry name" value="oligo_HPY"/>
    <property type="match status" value="2"/>
</dbReference>
<evidence type="ECO:0000313" key="6">
    <source>
        <dbReference type="EMBL" id="MFD2739097.1"/>
    </source>
</evidence>
<dbReference type="PANTHER" id="PTHR43776">
    <property type="entry name" value="TRANSPORT ATP-BINDING PROTEIN"/>
    <property type="match status" value="1"/>
</dbReference>
<feature type="domain" description="ABC transporter" evidence="5">
    <location>
        <begin position="287"/>
        <end position="528"/>
    </location>
</feature>
<dbReference type="InterPro" id="IPR003439">
    <property type="entry name" value="ABC_transporter-like_ATP-bd"/>
</dbReference>
<dbReference type="SMART" id="SM00382">
    <property type="entry name" value="AAA"/>
    <property type="match status" value="2"/>
</dbReference>
<keyword evidence="7" id="KW-1185">Reference proteome</keyword>
<dbReference type="GO" id="GO:0005524">
    <property type="term" value="F:ATP binding"/>
    <property type="evidence" value="ECO:0007669"/>
    <property type="project" value="UniProtKB-KW"/>
</dbReference>
<feature type="domain" description="ABC transporter" evidence="5">
    <location>
        <begin position="14"/>
        <end position="269"/>
    </location>
</feature>
<dbReference type="PROSITE" id="PS50893">
    <property type="entry name" value="ABC_TRANSPORTER_2"/>
    <property type="match status" value="2"/>
</dbReference>
<evidence type="ECO:0000256" key="2">
    <source>
        <dbReference type="ARBA" id="ARBA00022448"/>
    </source>
</evidence>
<dbReference type="Proteomes" id="UP001597474">
    <property type="component" value="Unassembled WGS sequence"/>
</dbReference>
<gene>
    <name evidence="6" type="ORF">ACFSUD_05925</name>
</gene>
<keyword evidence="4 6" id="KW-0067">ATP-binding</keyword>
<dbReference type="InterPro" id="IPR017871">
    <property type="entry name" value="ABC_transporter-like_CS"/>
</dbReference>
<comment type="caution">
    <text evidence="6">The sequence shown here is derived from an EMBL/GenBank/DDBJ whole genome shotgun (WGS) entry which is preliminary data.</text>
</comment>
<dbReference type="CDD" id="cd03257">
    <property type="entry name" value="ABC_NikE_OppD_transporters"/>
    <property type="match status" value="2"/>
</dbReference>
<dbReference type="Pfam" id="PF00005">
    <property type="entry name" value="ABC_tran"/>
    <property type="match status" value="2"/>
</dbReference>
<dbReference type="InterPro" id="IPR027417">
    <property type="entry name" value="P-loop_NTPase"/>
</dbReference>
<dbReference type="Gene3D" id="3.40.50.300">
    <property type="entry name" value="P-loop containing nucleotide triphosphate hydrolases"/>
    <property type="match status" value="2"/>
</dbReference>
<dbReference type="EMBL" id="JBHUMP010000003">
    <property type="protein sequence ID" value="MFD2739097.1"/>
    <property type="molecule type" value="Genomic_DNA"/>
</dbReference>
<sequence>MSDQTSETKDQPLLQVRDLKIGATIYPPGERPRHIEIVHGVSFDLEAGKVLGLIGESGAGKSTIGLSAMAYGRGGVELTGGEVWVNGRDLLQAGLRDIRRLRGAEVTYVSQSAAASFNPAKKIMEQVTEAAISQNKFSKREAEERAIDLFRKLGLPHPETIGDRYPHQVSGGQLQRCMTALALCPQPDLVVFDEPTTALDVTTQIDVLAAIKEAIHDTGVAALYITHDLAVVAQVSDHIMVLQQGSMVEYGTTDQIINNPQEEYTQALVSVRSIRHEEKTPTDNPLLLVENVTARYRGTNFDVLKNINVDLHPGQTLAIVGESGSGKSTLARVITGLLPPTSGEIIFDGRNLTPDLATRPLDDLRELQMIYQMADTAMNPRQTVGTIIGRPLEFYFGLKGKEKQRRIQELLDEIELGEGFQDRYPAELSGGQKQRVCIARALAAKPKLIICDEVTSALDPLVADGILKLLLNLQKIEDVAYLFITHDLATVKAIADSIAVMYQGRVVRYGSKSEVLSPPFDDYTDLLLSSVPEMKLGWLEETIEHRRMESGGN</sequence>
<dbReference type="InterPro" id="IPR050319">
    <property type="entry name" value="ABC_transp_ATP-bind"/>
</dbReference>
<dbReference type="SUPFAM" id="SSF52540">
    <property type="entry name" value="P-loop containing nucleoside triphosphate hydrolases"/>
    <property type="match status" value="2"/>
</dbReference>
<keyword evidence="2" id="KW-0813">Transport</keyword>
<evidence type="ECO:0000313" key="7">
    <source>
        <dbReference type="Proteomes" id="UP001597474"/>
    </source>
</evidence>
<protein>
    <submittedName>
        <fullName evidence="6">ABC transporter ATP-binding protein</fullName>
    </submittedName>
</protein>
<name>A0ABW5TZL8_9RHOB</name>
<evidence type="ECO:0000256" key="1">
    <source>
        <dbReference type="ARBA" id="ARBA00004417"/>
    </source>
</evidence>
<evidence type="ECO:0000256" key="4">
    <source>
        <dbReference type="ARBA" id="ARBA00022840"/>
    </source>
</evidence>
<proteinExistence type="predicted"/>
<organism evidence="6 7">
    <name type="scientific">Sulfitobacter aestuarii</name>
    <dbReference type="NCBI Taxonomy" id="2161676"/>
    <lineage>
        <taxon>Bacteria</taxon>
        <taxon>Pseudomonadati</taxon>
        <taxon>Pseudomonadota</taxon>
        <taxon>Alphaproteobacteria</taxon>
        <taxon>Rhodobacterales</taxon>
        <taxon>Roseobacteraceae</taxon>
        <taxon>Sulfitobacter</taxon>
    </lineage>
</organism>
<dbReference type="PROSITE" id="PS00211">
    <property type="entry name" value="ABC_TRANSPORTER_1"/>
    <property type="match status" value="1"/>
</dbReference>
<accession>A0ABW5TZL8</accession>
<comment type="subcellular location">
    <subcellularLocation>
        <location evidence="1">Cell inner membrane</location>
        <topology evidence="1">Peripheral membrane protein</topology>
    </subcellularLocation>
</comment>
<reference evidence="7" key="1">
    <citation type="journal article" date="2019" name="Int. J. Syst. Evol. Microbiol.">
        <title>The Global Catalogue of Microorganisms (GCM) 10K type strain sequencing project: providing services to taxonomists for standard genome sequencing and annotation.</title>
        <authorList>
            <consortium name="The Broad Institute Genomics Platform"/>
            <consortium name="The Broad Institute Genome Sequencing Center for Infectious Disease"/>
            <person name="Wu L."/>
            <person name="Ma J."/>
        </authorList>
    </citation>
    <scope>NUCLEOTIDE SEQUENCE [LARGE SCALE GENOMIC DNA]</scope>
    <source>
        <strain evidence="7">TISTR 2562</strain>
    </source>
</reference>
<evidence type="ECO:0000256" key="3">
    <source>
        <dbReference type="ARBA" id="ARBA00022741"/>
    </source>
</evidence>